<dbReference type="KEGG" id="cate:C2869_16755"/>
<dbReference type="InterPro" id="IPR047111">
    <property type="entry name" value="YbaP-like"/>
</dbReference>
<dbReference type="Proteomes" id="UP000244441">
    <property type="component" value="Chromosome"/>
</dbReference>
<name>A0A2S0VV44_9ALTE</name>
<accession>A0A2S0VV44</accession>
<sequence length="291" mass="32795">MKTRQLVSGLILAGIAAVSFTAHASAPVWKVTKGKHTIYLGGTVHLLEKKDYPLPTAFEIAYQKSDILVFETDMEAINTPEFQQMMMAKMMYQDGRTIKSELSSATFSLLKKHLAERGVPMQNMQAFKPAMMSIMLTMIELQRLGMTNEGVDAFYAAKGKKDKKPVLKLETLEQQLQFMANLGKGQEDDMIKLSIQDATKIPTIMADLKKAWREGDNPKLAEVALASWQQDFPAMFNDLIVKRNNNWMPQLESYFTTPEVEFVLVGALHLVEKAGVLQQLQDKGYQVQQLD</sequence>
<feature type="signal peptide" evidence="1">
    <location>
        <begin position="1"/>
        <end position="24"/>
    </location>
</feature>
<gene>
    <name evidence="2" type="ORF">C2869_16755</name>
</gene>
<dbReference type="CDD" id="cd14789">
    <property type="entry name" value="Tiki"/>
    <property type="match status" value="1"/>
</dbReference>
<dbReference type="EMBL" id="CP026604">
    <property type="protein sequence ID" value="AWB67970.1"/>
    <property type="molecule type" value="Genomic_DNA"/>
</dbReference>
<dbReference type="RefSeq" id="WP_108604035.1">
    <property type="nucleotide sequence ID" value="NZ_CP026604.1"/>
</dbReference>
<dbReference type="OrthoDB" id="357294at2"/>
<dbReference type="PANTHER" id="PTHR40590">
    <property type="entry name" value="CYTOPLASMIC PROTEIN-RELATED"/>
    <property type="match status" value="1"/>
</dbReference>
<dbReference type="AlphaFoldDB" id="A0A2S0VV44"/>
<feature type="chain" id="PRO_5015639530" evidence="1">
    <location>
        <begin position="25"/>
        <end position="291"/>
    </location>
</feature>
<keyword evidence="1" id="KW-0732">Signal</keyword>
<evidence type="ECO:0000256" key="1">
    <source>
        <dbReference type="SAM" id="SignalP"/>
    </source>
</evidence>
<organism evidence="2 3">
    <name type="scientific">Saccharobesus litoralis</name>
    <dbReference type="NCBI Taxonomy" id="2172099"/>
    <lineage>
        <taxon>Bacteria</taxon>
        <taxon>Pseudomonadati</taxon>
        <taxon>Pseudomonadota</taxon>
        <taxon>Gammaproteobacteria</taxon>
        <taxon>Alteromonadales</taxon>
        <taxon>Alteromonadaceae</taxon>
        <taxon>Saccharobesus</taxon>
    </lineage>
</organism>
<reference evidence="2 3" key="1">
    <citation type="submission" date="2018-01" db="EMBL/GenBank/DDBJ databases">
        <title>Genome sequence of a Cantenovulum-like bacteria.</title>
        <authorList>
            <person name="Tan W.R."/>
            <person name="Lau N.-S."/>
            <person name="Go F."/>
            <person name="Amirul A.-A.A."/>
        </authorList>
    </citation>
    <scope>NUCLEOTIDE SEQUENCE [LARGE SCALE GENOMIC DNA]</scope>
    <source>
        <strain evidence="2 3">CCB-QB4</strain>
    </source>
</reference>
<dbReference type="InterPro" id="IPR002816">
    <property type="entry name" value="TraB/PrgY/GumN_fam"/>
</dbReference>
<evidence type="ECO:0000313" key="3">
    <source>
        <dbReference type="Proteomes" id="UP000244441"/>
    </source>
</evidence>
<proteinExistence type="predicted"/>
<protein>
    <submittedName>
        <fullName evidence="2">TraB/GumN family protein</fullName>
    </submittedName>
</protein>
<dbReference type="Pfam" id="PF01963">
    <property type="entry name" value="TraB_PrgY_gumN"/>
    <property type="match status" value="1"/>
</dbReference>
<dbReference type="PANTHER" id="PTHR40590:SF1">
    <property type="entry name" value="CYTOPLASMIC PROTEIN"/>
    <property type="match status" value="1"/>
</dbReference>
<keyword evidence="3" id="KW-1185">Reference proteome</keyword>
<evidence type="ECO:0000313" key="2">
    <source>
        <dbReference type="EMBL" id="AWB67970.1"/>
    </source>
</evidence>